<dbReference type="EMBL" id="JBFCZG010000002">
    <property type="protein sequence ID" value="KAL3425903.1"/>
    <property type="molecule type" value="Genomic_DNA"/>
</dbReference>
<evidence type="ECO:0000313" key="3">
    <source>
        <dbReference type="EMBL" id="KAL3425903.1"/>
    </source>
</evidence>
<dbReference type="SMART" id="SM00292">
    <property type="entry name" value="BRCT"/>
    <property type="match status" value="1"/>
</dbReference>
<feature type="domain" description="BRCT" evidence="2">
    <location>
        <begin position="119"/>
        <end position="197"/>
    </location>
</feature>
<organism evidence="3 4">
    <name type="scientific">Phlyctema vagabunda</name>
    <dbReference type="NCBI Taxonomy" id="108571"/>
    <lineage>
        <taxon>Eukaryota</taxon>
        <taxon>Fungi</taxon>
        <taxon>Dikarya</taxon>
        <taxon>Ascomycota</taxon>
        <taxon>Pezizomycotina</taxon>
        <taxon>Leotiomycetes</taxon>
        <taxon>Helotiales</taxon>
        <taxon>Dermateaceae</taxon>
        <taxon>Phlyctema</taxon>
    </lineage>
</organism>
<sequence>MPPKRAAPASAASGAPSSAVWVVLDADTVDSVHASLASAKSRQDALDSDEVSIVDKQLEGGSITVSAAAPEKKEKVSKPAAAPAKTKTPAEQRAANAEKPSKPKGDVEVPDHIQALLDGQGTVLEGKQICVTGVPPTLGRKHAETLVTAYGGKLMKSLSKNTTFVVVGNEAGPKKLEQIEGLGLQVYDEDAFIAMLEDDNEKPKAKKAKK</sequence>
<dbReference type="InterPro" id="IPR036420">
    <property type="entry name" value="BRCT_dom_sf"/>
</dbReference>
<feature type="region of interest" description="Disordered" evidence="1">
    <location>
        <begin position="59"/>
        <end position="108"/>
    </location>
</feature>
<dbReference type="Gene3D" id="3.40.50.10190">
    <property type="entry name" value="BRCT domain"/>
    <property type="match status" value="1"/>
</dbReference>
<name>A0ABR4PRV8_9HELO</name>
<protein>
    <submittedName>
        <fullName evidence="3">Replication factor RFC1 C terminal domain-containing protein</fullName>
    </submittedName>
</protein>
<dbReference type="PROSITE" id="PS50172">
    <property type="entry name" value="BRCT"/>
    <property type="match status" value="1"/>
</dbReference>
<evidence type="ECO:0000259" key="2">
    <source>
        <dbReference type="PROSITE" id="PS50172"/>
    </source>
</evidence>
<evidence type="ECO:0000256" key="1">
    <source>
        <dbReference type="SAM" id="MobiDB-lite"/>
    </source>
</evidence>
<dbReference type="InterPro" id="IPR001357">
    <property type="entry name" value="BRCT_dom"/>
</dbReference>
<accession>A0ABR4PRV8</accession>
<comment type="caution">
    <text evidence="3">The sequence shown here is derived from an EMBL/GenBank/DDBJ whole genome shotgun (WGS) entry which is preliminary data.</text>
</comment>
<feature type="compositionally biased region" description="Basic and acidic residues" evidence="1">
    <location>
        <begin position="99"/>
        <end position="108"/>
    </location>
</feature>
<keyword evidence="4" id="KW-1185">Reference proteome</keyword>
<proteinExistence type="predicted"/>
<feature type="compositionally biased region" description="Low complexity" evidence="1">
    <location>
        <begin position="78"/>
        <end position="89"/>
    </location>
</feature>
<dbReference type="Proteomes" id="UP001629113">
    <property type="component" value="Unassembled WGS sequence"/>
</dbReference>
<evidence type="ECO:0000313" key="4">
    <source>
        <dbReference type="Proteomes" id="UP001629113"/>
    </source>
</evidence>
<reference evidence="3 4" key="1">
    <citation type="submission" date="2024-06" db="EMBL/GenBank/DDBJ databases">
        <title>Complete genome of Phlyctema vagabunda strain 19-DSS-EL-015.</title>
        <authorList>
            <person name="Fiorenzani C."/>
        </authorList>
    </citation>
    <scope>NUCLEOTIDE SEQUENCE [LARGE SCALE GENOMIC DNA]</scope>
    <source>
        <strain evidence="3 4">19-DSS-EL-015</strain>
    </source>
</reference>
<dbReference type="Pfam" id="PF00533">
    <property type="entry name" value="BRCT"/>
    <property type="match status" value="1"/>
</dbReference>
<dbReference type="SUPFAM" id="SSF52113">
    <property type="entry name" value="BRCT domain"/>
    <property type="match status" value="1"/>
</dbReference>
<gene>
    <name evidence="3" type="ORF">PVAG01_02694</name>
</gene>